<comment type="cofactor">
    <cofactor evidence="1 5">
        <name>FAD</name>
        <dbReference type="ChEBI" id="CHEBI:57692"/>
    </cofactor>
</comment>
<dbReference type="Proteomes" id="UP000184444">
    <property type="component" value="Unassembled WGS sequence"/>
</dbReference>
<feature type="domain" description="Acyl-CoA dehydrogenase/oxidase C-terminal" evidence="6">
    <location>
        <begin position="233"/>
        <end position="381"/>
    </location>
</feature>
<protein>
    <submittedName>
        <fullName evidence="9">Acyl-CoA dehydrogenase</fullName>
    </submittedName>
</protein>
<sequence length="388" mass="42308">MTFRMTGEQKEIRDQILRVCVQFDDDYWLDRDRNGGFPHDLHRAMADGGWLGIAMPEDVGGAGLGITEATIMMQAIAESGAGASGASAIHMNIFGLNPVVKFGTDEQRARMLPPLIAGDQKACFAVTEPTTGLDTTKLKTIAVRQGDRYVVHGQKVWISTAQVAHKMLLLARTTRLEDVTNPTEGLSLFYTDLDRNFVDVREIEKMGRKAVDSNEMFIDGLPIPAEDLIGEEGKGFRQILHGLNPERILVAGECIGIARNALVRAAQYANERVVFGRPIGQNQGIQHPLAMAWARVEAANLMVMHAAALYDSGEACGVEANAAKLLAADAAVEATEAAQITFGGFGYAKEYHVERLVREALLFRIVPVTPQMLLSFIAEKALGLPKSY</sequence>
<dbReference type="EMBL" id="FRCK01000016">
    <property type="protein sequence ID" value="SHM60238.1"/>
    <property type="molecule type" value="Genomic_DNA"/>
</dbReference>
<dbReference type="PANTHER" id="PTHR43884:SF12">
    <property type="entry name" value="ISOVALERYL-COA DEHYDROGENASE, MITOCHONDRIAL-RELATED"/>
    <property type="match status" value="1"/>
</dbReference>
<dbReference type="Gene3D" id="1.10.540.10">
    <property type="entry name" value="Acyl-CoA dehydrogenase/oxidase, N-terminal domain"/>
    <property type="match status" value="1"/>
</dbReference>
<evidence type="ECO:0000259" key="7">
    <source>
        <dbReference type="Pfam" id="PF02770"/>
    </source>
</evidence>
<evidence type="ECO:0000259" key="8">
    <source>
        <dbReference type="Pfam" id="PF02771"/>
    </source>
</evidence>
<evidence type="ECO:0000313" key="10">
    <source>
        <dbReference type="Proteomes" id="UP000184444"/>
    </source>
</evidence>
<dbReference type="Gene3D" id="1.20.140.10">
    <property type="entry name" value="Butyryl-CoA Dehydrogenase, subunit A, domain 3"/>
    <property type="match status" value="1"/>
</dbReference>
<keyword evidence="3 5" id="KW-0285">Flavoprotein</keyword>
<dbReference type="InterPro" id="IPR037069">
    <property type="entry name" value="AcylCoA_DH/ox_N_sf"/>
</dbReference>
<keyword evidence="5" id="KW-0560">Oxidoreductase</keyword>
<dbReference type="Gene3D" id="2.40.110.10">
    <property type="entry name" value="Butyryl-CoA Dehydrogenase, subunit A, domain 2"/>
    <property type="match status" value="1"/>
</dbReference>
<dbReference type="FunFam" id="1.20.140.10:FF:000012">
    <property type="entry name" value="Acyl-CoA dehydrogenase fadE12"/>
    <property type="match status" value="1"/>
</dbReference>
<reference evidence="10" key="1">
    <citation type="submission" date="2016-11" db="EMBL/GenBank/DDBJ databases">
        <authorList>
            <person name="Varghese N."/>
            <person name="Submissions S."/>
        </authorList>
    </citation>
    <scope>NUCLEOTIDE SEQUENCE [LARGE SCALE GENOMIC DNA]</scope>
    <source>
        <strain evidence="10">DSM 6637</strain>
    </source>
</reference>
<dbReference type="InterPro" id="IPR036250">
    <property type="entry name" value="AcylCo_DH-like_C"/>
</dbReference>
<dbReference type="InterPro" id="IPR009100">
    <property type="entry name" value="AcylCoA_DH/oxidase_NM_dom_sf"/>
</dbReference>
<dbReference type="InterPro" id="IPR006091">
    <property type="entry name" value="Acyl-CoA_Oxase/DH_mid-dom"/>
</dbReference>
<accession>A0A1M7K4Q2</accession>
<proteinExistence type="inferred from homology"/>
<dbReference type="Pfam" id="PF02771">
    <property type="entry name" value="Acyl-CoA_dh_N"/>
    <property type="match status" value="1"/>
</dbReference>
<dbReference type="InterPro" id="IPR009075">
    <property type="entry name" value="AcylCo_DH/oxidase_C"/>
</dbReference>
<dbReference type="SUPFAM" id="SSF47203">
    <property type="entry name" value="Acyl-CoA dehydrogenase C-terminal domain-like"/>
    <property type="match status" value="1"/>
</dbReference>
<dbReference type="GO" id="GO:0050660">
    <property type="term" value="F:flavin adenine dinucleotide binding"/>
    <property type="evidence" value="ECO:0007669"/>
    <property type="project" value="InterPro"/>
</dbReference>
<evidence type="ECO:0000256" key="4">
    <source>
        <dbReference type="ARBA" id="ARBA00022827"/>
    </source>
</evidence>
<dbReference type="Pfam" id="PF00441">
    <property type="entry name" value="Acyl-CoA_dh_1"/>
    <property type="match status" value="1"/>
</dbReference>
<keyword evidence="4 5" id="KW-0274">FAD</keyword>
<evidence type="ECO:0000256" key="1">
    <source>
        <dbReference type="ARBA" id="ARBA00001974"/>
    </source>
</evidence>
<dbReference type="FunFam" id="2.40.110.10:FF:000014">
    <property type="entry name" value="Probable acyl-CoA dehydrogenase"/>
    <property type="match status" value="1"/>
</dbReference>
<dbReference type="SUPFAM" id="SSF56645">
    <property type="entry name" value="Acyl-CoA dehydrogenase NM domain-like"/>
    <property type="match status" value="1"/>
</dbReference>
<evidence type="ECO:0000313" key="9">
    <source>
        <dbReference type="EMBL" id="SHM60238.1"/>
    </source>
</evidence>
<evidence type="ECO:0000256" key="5">
    <source>
        <dbReference type="RuleBase" id="RU362125"/>
    </source>
</evidence>
<gene>
    <name evidence="9" type="ORF">SAMN05444389_11627</name>
</gene>
<dbReference type="STRING" id="53463.SAMN05444389_11627"/>
<comment type="similarity">
    <text evidence="2 5">Belongs to the acyl-CoA dehydrogenase family.</text>
</comment>
<feature type="domain" description="Acyl-CoA oxidase/dehydrogenase middle" evidence="7">
    <location>
        <begin position="123"/>
        <end position="219"/>
    </location>
</feature>
<evidence type="ECO:0000259" key="6">
    <source>
        <dbReference type="Pfam" id="PF00441"/>
    </source>
</evidence>
<feature type="domain" description="Acyl-CoA dehydrogenase/oxidase N-terminal" evidence="8">
    <location>
        <begin position="7"/>
        <end position="119"/>
    </location>
</feature>
<keyword evidence="10" id="KW-1185">Reference proteome</keyword>
<evidence type="ECO:0000256" key="2">
    <source>
        <dbReference type="ARBA" id="ARBA00009347"/>
    </source>
</evidence>
<organism evidence="9 10">
    <name type="scientific">Paracoccus solventivorans</name>
    <dbReference type="NCBI Taxonomy" id="53463"/>
    <lineage>
        <taxon>Bacteria</taxon>
        <taxon>Pseudomonadati</taxon>
        <taxon>Pseudomonadota</taxon>
        <taxon>Alphaproteobacteria</taxon>
        <taxon>Rhodobacterales</taxon>
        <taxon>Paracoccaceae</taxon>
        <taxon>Paracoccus</taxon>
    </lineage>
</organism>
<name>A0A1M7K4Q2_9RHOB</name>
<evidence type="ECO:0000256" key="3">
    <source>
        <dbReference type="ARBA" id="ARBA00022630"/>
    </source>
</evidence>
<dbReference type="Pfam" id="PF02770">
    <property type="entry name" value="Acyl-CoA_dh_M"/>
    <property type="match status" value="1"/>
</dbReference>
<dbReference type="PANTHER" id="PTHR43884">
    <property type="entry name" value="ACYL-COA DEHYDROGENASE"/>
    <property type="match status" value="1"/>
</dbReference>
<dbReference type="GO" id="GO:0003995">
    <property type="term" value="F:acyl-CoA dehydrogenase activity"/>
    <property type="evidence" value="ECO:0007669"/>
    <property type="project" value="TreeGrafter"/>
</dbReference>
<dbReference type="InterPro" id="IPR013786">
    <property type="entry name" value="AcylCoA_DH/ox_N"/>
</dbReference>
<dbReference type="AlphaFoldDB" id="A0A1M7K4Q2"/>
<dbReference type="InterPro" id="IPR046373">
    <property type="entry name" value="Acyl-CoA_Oxase/DH_mid-dom_sf"/>
</dbReference>